<dbReference type="InterPro" id="IPR005811">
    <property type="entry name" value="SUCC_ACL_C"/>
</dbReference>
<name>A0ABS1T7J3_9CLOT</name>
<evidence type="ECO:0000259" key="1">
    <source>
        <dbReference type="Pfam" id="PF00549"/>
    </source>
</evidence>
<dbReference type="NCBIfam" id="NF004760">
    <property type="entry name" value="PRK06091.1"/>
    <property type="match status" value="1"/>
</dbReference>
<protein>
    <submittedName>
        <fullName evidence="3">Acyl-CoA synthetase FdrA</fullName>
    </submittedName>
</protein>
<feature type="domain" description="CoA-binding" evidence="2">
    <location>
        <begin position="194"/>
        <end position="285"/>
    </location>
</feature>
<dbReference type="Gene3D" id="3.40.50.720">
    <property type="entry name" value="NAD(P)-binding Rossmann-like Domain"/>
    <property type="match status" value="1"/>
</dbReference>
<evidence type="ECO:0000259" key="2">
    <source>
        <dbReference type="Pfam" id="PF02629"/>
    </source>
</evidence>
<evidence type="ECO:0000313" key="3">
    <source>
        <dbReference type="EMBL" id="MBL4935313.1"/>
    </source>
</evidence>
<dbReference type="Pfam" id="PF00549">
    <property type="entry name" value="Ligase_CoA"/>
    <property type="match status" value="1"/>
</dbReference>
<evidence type="ECO:0000313" key="4">
    <source>
        <dbReference type="Proteomes" id="UP000632377"/>
    </source>
</evidence>
<dbReference type="Gene3D" id="3.40.50.261">
    <property type="entry name" value="Succinyl-CoA synthetase domains"/>
    <property type="match status" value="2"/>
</dbReference>
<reference evidence="3 4" key="1">
    <citation type="submission" date="2021-01" db="EMBL/GenBank/DDBJ databases">
        <title>Genome public.</title>
        <authorList>
            <person name="Liu C."/>
            <person name="Sun Q."/>
        </authorList>
    </citation>
    <scope>NUCLEOTIDE SEQUENCE [LARGE SCALE GENOMIC DNA]</scope>
    <source>
        <strain evidence="3 4">YIM B02515</strain>
    </source>
</reference>
<sequence length="525" mass="56720">MKTLHTKTIVKSNAYFDSVTLMKISGEVSKLNGVIEVLVGMGTELNKDSLRHVGLLSKDCETASPNDLMIGISTENEEALNNALNKIEDLLSNRGKKKSQGNEKSFERIEEAARLDAGYNMAVISVPGIYAAREAKIALENNMNVFLFSDNVTVEEEIELKNLANEKGLLMMGPDCGTAIINGVPLGFANRVRRGNIGIVGASGTGLQQVTTLIHSFGGGVSQAIGTGGRDLSAKVSGRTMLSALEALKEDEETKVVVIISKPPAAEVAYKVFSCAENLNKPVVLCLLGSKDMEVTGKNIIKCSNLEETAAKAVSLSLEKEIITENSEDFSTALAEFKAARKPNQKYIRAIYGGGTLCDEAMTVFRRKGIPMFSNIPFDKREELSNIEISQGNCFLDMGDDFFTRGKPHPMIEPSLRNKRIVQEALDSETAVILLDVELGHGSHIDPAGIAAEAAAIANIKLDAQKRKVFWIAALVGTKEDPQNYEEQVKKLKDAGFVVFDSNVRAASLAAELTLGFEGGSGLWQ</sequence>
<dbReference type="Pfam" id="PF02629">
    <property type="entry name" value="CoA_binding"/>
    <property type="match status" value="1"/>
</dbReference>
<comment type="caution">
    <text evidence="3">The sequence shown here is derived from an EMBL/GenBank/DDBJ whole genome shotgun (WGS) entry which is preliminary data.</text>
</comment>
<dbReference type="InterPro" id="IPR016102">
    <property type="entry name" value="Succinyl-CoA_synth-like"/>
</dbReference>
<accession>A0ABS1T7J3</accession>
<dbReference type="RefSeq" id="WP_202747910.1">
    <property type="nucleotide sequence ID" value="NZ_JAESWC010000002.1"/>
</dbReference>
<dbReference type="Proteomes" id="UP000632377">
    <property type="component" value="Unassembled WGS sequence"/>
</dbReference>
<keyword evidence="4" id="KW-1185">Reference proteome</keyword>
<gene>
    <name evidence="3" type="primary">fdrA</name>
    <name evidence="3" type="ORF">JK636_06025</name>
</gene>
<dbReference type="PANTHER" id="PTHR11117:SF24">
    <property type="entry name" value="PROTEIN FDRA"/>
    <property type="match status" value="1"/>
</dbReference>
<dbReference type="EMBL" id="JAESWC010000002">
    <property type="protein sequence ID" value="MBL4935313.1"/>
    <property type="molecule type" value="Genomic_DNA"/>
</dbReference>
<organism evidence="3 4">
    <name type="scientific">Clostridium rhizosphaerae</name>
    <dbReference type="NCBI Taxonomy" id="2803861"/>
    <lineage>
        <taxon>Bacteria</taxon>
        <taxon>Bacillati</taxon>
        <taxon>Bacillota</taxon>
        <taxon>Clostridia</taxon>
        <taxon>Eubacteriales</taxon>
        <taxon>Clostridiaceae</taxon>
        <taxon>Clostridium</taxon>
    </lineage>
</organism>
<proteinExistence type="predicted"/>
<dbReference type="PANTHER" id="PTHR11117">
    <property type="entry name" value="SUCCINYL-COA LIGASE SUBUNIT ALPHA"/>
    <property type="match status" value="1"/>
</dbReference>
<dbReference type="InterPro" id="IPR003781">
    <property type="entry name" value="CoA-bd"/>
</dbReference>
<feature type="domain" description="ATP-citrate synthase/succinyl-CoA ligase C-terminal" evidence="1">
    <location>
        <begin position="351"/>
        <end position="510"/>
    </location>
</feature>
<dbReference type="SUPFAM" id="SSF52210">
    <property type="entry name" value="Succinyl-CoA synthetase domains"/>
    <property type="match status" value="2"/>
</dbReference>